<evidence type="ECO:0000313" key="1">
    <source>
        <dbReference type="EMBL" id="WWD82702.1"/>
    </source>
</evidence>
<organism evidence="1 2">
    <name type="scientific">Terrisporobacter glycolicus ATCC 14880 = DSM 1288</name>
    <dbReference type="NCBI Taxonomy" id="1121315"/>
    <lineage>
        <taxon>Bacteria</taxon>
        <taxon>Bacillati</taxon>
        <taxon>Bacillota</taxon>
        <taxon>Clostridia</taxon>
        <taxon>Peptostreptococcales</taxon>
        <taxon>Peptostreptococcaceae</taxon>
        <taxon>Terrisporobacter</taxon>
    </lineage>
</organism>
<sequence>MRILKCIVKIFFRRVIYKYKNVSYMEISIGLEEDNNI</sequence>
<dbReference type="EMBL" id="CP117523">
    <property type="protein sequence ID" value="WWD82702.1"/>
    <property type="molecule type" value="Genomic_DNA"/>
</dbReference>
<evidence type="ECO:0000313" key="2">
    <source>
        <dbReference type="Proteomes" id="UP001348492"/>
    </source>
</evidence>
<gene>
    <name evidence="1" type="ORF">TEGL_10960</name>
</gene>
<dbReference type="Proteomes" id="UP001348492">
    <property type="component" value="Chromosome"/>
</dbReference>
<name>A0ABZ2ESL0_9FIRM</name>
<accession>A0ABZ2ESL0</accession>
<proteinExistence type="predicted"/>
<keyword evidence="2" id="KW-1185">Reference proteome</keyword>
<reference evidence="1 2" key="1">
    <citation type="journal article" date="2023" name="PLoS ONE">
        <title>Genome-based metabolic and phylogenomic analysis of three Terrisporobacter species.</title>
        <authorList>
            <person name="Boer T."/>
            <person name="Bengelsdorf F.R."/>
            <person name="Bomeke M."/>
            <person name="Daniel R."/>
            <person name="Poehlein A."/>
        </authorList>
    </citation>
    <scope>NUCLEOTIDE SEQUENCE [LARGE SCALE GENOMIC DNA]</scope>
    <source>
        <strain evidence="1 2">DSM 1288</strain>
    </source>
</reference>
<protein>
    <submittedName>
        <fullName evidence="1">Uncharacterized protein</fullName>
    </submittedName>
</protein>